<comment type="caution">
    <text evidence="1">The sequence shown here is derived from an EMBL/GenBank/DDBJ whole genome shotgun (WGS) entry which is preliminary data.</text>
</comment>
<dbReference type="RefSeq" id="WP_109093438.1">
    <property type="nucleotide sequence ID" value="NZ_CAMELQ010000001.1"/>
</dbReference>
<evidence type="ECO:0000313" key="2">
    <source>
        <dbReference type="Proteomes" id="UP000245283"/>
    </source>
</evidence>
<keyword evidence="2" id="KW-1185">Reference proteome</keyword>
<reference evidence="2" key="1">
    <citation type="submission" date="2018-05" db="EMBL/GenBank/DDBJ databases">
        <authorList>
            <person name="Li Y."/>
        </authorList>
    </citation>
    <scope>NUCLEOTIDE SEQUENCE [LARGE SCALE GENOMIC DNA]</scope>
    <source>
        <strain evidence="2">sk1b4</strain>
    </source>
</reference>
<evidence type="ECO:0000313" key="1">
    <source>
        <dbReference type="EMBL" id="PWF26366.1"/>
    </source>
</evidence>
<dbReference type="PROSITE" id="PS51257">
    <property type="entry name" value="PROKAR_LIPOPROTEIN"/>
    <property type="match status" value="1"/>
</dbReference>
<name>A0A2V1K824_9ACTO</name>
<gene>
    <name evidence="1" type="ORF">DD236_05755</name>
</gene>
<accession>A0A2V1K824</accession>
<sequence length="124" mass="14020">MKILLIILVTLIVLACLGAYLFTSVRSVFRSGKRGMEILSNAGQELTAPFSKYEPLPADEPIASPFEAERRAQAVDDLRRVAAVRDENRAARLDRSQPRWKAGVNPDRFDLPRAKARWEERKAL</sequence>
<dbReference type="AlphaFoldDB" id="A0A2V1K824"/>
<proteinExistence type="predicted"/>
<dbReference type="Proteomes" id="UP000245283">
    <property type="component" value="Unassembled WGS sequence"/>
</dbReference>
<dbReference type="EMBL" id="QETB01000003">
    <property type="protein sequence ID" value="PWF26366.1"/>
    <property type="molecule type" value="Genomic_DNA"/>
</dbReference>
<organism evidence="1 2">
    <name type="scientific">Ancrocorticia populi</name>
    <dbReference type="NCBI Taxonomy" id="2175228"/>
    <lineage>
        <taxon>Bacteria</taxon>
        <taxon>Bacillati</taxon>
        <taxon>Actinomycetota</taxon>
        <taxon>Actinomycetes</taxon>
        <taxon>Actinomycetales</taxon>
        <taxon>Actinomycetaceae</taxon>
        <taxon>Ancrocorticia</taxon>
    </lineage>
</organism>
<protein>
    <submittedName>
        <fullName evidence="1">Uncharacterized protein</fullName>
    </submittedName>
</protein>